<dbReference type="EMBL" id="JBBDGL010000001">
    <property type="protein sequence ID" value="MEJ1154311.1"/>
    <property type="molecule type" value="Genomic_DNA"/>
</dbReference>
<organism evidence="3 4">
    <name type="scientific">Microbacterium marmarense</name>
    <dbReference type="NCBI Taxonomy" id="3122051"/>
    <lineage>
        <taxon>Bacteria</taxon>
        <taxon>Bacillati</taxon>
        <taxon>Actinomycetota</taxon>
        <taxon>Actinomycetes</taxon>
        <taxon>Micrococcales</taxon>
        <taxon>Microbacteriaceae</taxon>
        <taxon>Microbacterium</taxon>
    </lineage>
</organism>
<feature type="compositionally biased region" description="Basic and acidic residues" evidence="1">
    <location>
        <begin position="216"/>
        <end position="227"/>
    </location>
</feature>
<evidence type="ECO:0000313" key="4">
    <source>
        <dbReference type="Proteomes" id="UP001368654"/>
    </source>
</evidence>
<keyword evidence="2" id="KW-1133">Transmembrane helix</keyword>
<evidence type="ECO:0000313" key="3">
    <source>
        <dbReference type="EMBL" id="MEJ1154311.1"/>
    </source>
</evidence>
<keyword evidence="2" id="KW-0812">Transmembrane</keyword>
<evidence type="ECO:0008006" key="5">
    <source>
        <dbReference type="Google" id="ProtNLM"/>
    </source>
</evidence>
<reference evidence="3 4" key="1">
    <citation type="submission" date="2024-02" db="EMBL/GenBank/DDBJ databases">
        <authorList>
            <person name="Saticioglu I.B."/>
        </authorList>
    </citation>
    <scope>NUCLEOTIDE SEQUENCE [LARGE SCALE GENOMIC DNA]</scope>
    <source>
        <strain evidence="3 4">Mu-86</strain>
    </source>
</reference>
<gene>
    <name evidence="3" type="ORF">WDU96_01700</name>
</gene>
<comment type="caution">
    <text evidence="3">The sequence shown here is derived from an EMBL/GenBank/DDBJ whole genome shotgun (WGS) entry which is preliminary data.</text>
</comment>
<feature type="transmembrane region" description="Helical" evidence="2">
    <location>
        <begin position="12"/>
        <end position="29"/>
    </location>
</feature>
<dbReference type="RefSeq" id="WP_337336751.1">
    <property type="nucleotide sequence ID" value="NZ_JBBDGL010000001.1"/>
</dbReference>
<name>A0ABU8LPX0_9MICO</name>
<keyword evidence="2" id="KW-0472">Membrane</keyword>
<protein>
    <recommendedName>
        <fullName evidence="5">Secreted protein</fullName>
    </recommendedName>
</protein>
<sequence length="236" mass="25722">MEPFLLFAGTWWWIAPVVVGAGATAYGALTTRPRRARRLELDAARHEEALAYRALQASRANTRAAHADVLAAKARRGAPAAGAPSLYDAKRVLQSAKQQERASSLQLRAQRARVKAAMTHYSTTPAGSPLPIETLLARHDAVTARWLSYETDPSLALTFPQMLNAQHPVTLAFLRAHQRANAQRPDTASRDRVSPEQYAAYRIAVREAESTLVAAERDAGRAARAEIPRTGTTPPS</sequence>
<proteinExistence type="predicted"/>
<evidence type="ECO:0000256" key="2">
    <source>
        <dbReference type="SAM" id="Phobius"/>
    </source>
</evidence>
<evidence type="ECO:0000256" key="1">
    <source>
        <dbReference type="SAM" id="MobiDB-lite"/>
    </source>
</evidence>
<accession>A0ABU8LPX0</accession>
<dbReference type="Proteomes" id="UP001368654">
    <property type="component" value="Unassembled WGS sequence"/>
</dbReference>
<feature type="region of interest" description="Disordered" evidence="1">
    <location>
        <begin position="216"/>
        <end position="236"/>
    </location>
</feature>
<keyword evidence="4" id="KW-1185">Reference proteome</keyword>